<comment type="similarity">
    <text evidence="2 5">Belongs to the glycosyltransferase 10 family.</text>
</comment>
<dbReference type="SMART" id="SM00320">
    <property type="entry name" value="WD40"/>
    <property type="match status" value="4"/>
</dbReference>
<keyword evidence="4 5" id="KW-0808">Transferase</keyword>
<name>A0A830HGS5_9CHLO</name>
<evidence type="ECO:0000256" key="5">
    <source>
        <dbReference type="RuleBase" id="RU003832"/>
    </source>
</evidence>
<dbReference type="Pfam" id="PF00852">
    <property type="entry name" value="Glyco_transf_10"/>
    <property type="match status" value="1"/>
</dbReference>
<keyword evidence="5" id="KW-0333">Golgi apparatus</keyword>
<dbReference type="AlphaFoldDB" id="A0A830HGS5"/>
<evidence type="ECO:0000256" key="4">
    <source>
        <dbReference type="ARBA" id="ARBA00022679"/>
    </source>
</evidence>
<evidence type="ECO:0000259" key="8">
    <source>
        <dbReference type="Pfam" id="PF00852"/>
    </source>
</evidence>
<evidence type="ECO:0000313" key="9">
    <source>
        <dbReference type="EMBL" id="GHP04841.1"/>
    </source>
</evidence>
<dbReference type="Proteomes" id="UP000660262">
    <property type="component" value="Unassembled WGS sequence"/>
</dbReference>
<dbReference type="InterPro" id="IPR038577">
    <property type="entry name" value="GT10-like_C_sf"/>
</dbReference>
<dbReference type="EC" id="2.4.1.-" evidence="5"/>
<organism evidence="9 10">
    <name type="scientific">Pycnococcus provasolii</name>
    <dbReference type="NCBI Taxonomy" id="41880"/>
    <lineage>
        <taxon>Eukaryota</taxon>
        <taxon>Viridiplantae</taxon>
        <taxon>Chlorophyta</taxon>
        <taxon>Pseudoscourfieldiophyceae</taxon>
        <taxon>Pseudoscourfieldiales</taxon>
        <taxon>Pycnococcaceae</taxon>
        <taxon>Pycnococcus</taxon>
    </lineage>
</organism>
<dbReference type="EMBL" id="BNJQ01000008">
    <property type="protein sequence ID" value="GHP04841.1"/>
    <property type="molecule type" value="Genomic_DNA"/>
</dbReference>
<protein>
    <recommendedName>
        <fullName evidence="5">Fucosyltransferase</fullName>
        <ecNumber evidence="5">2.4.1.-</ecNumber>
    </recommendedName>
</protein>
<dbReference type="Gene3D" id="3.40.50.11660">
    <property type="entry name" value="Glycosyl transferase family 10, C-terminal domain"/>
    <property type="match status" value="1"/>
</dbReference>
<dbReference type="InterPro" id="IPR001680">
    <property type="entry name" value="WD40_rpt"/>
</dbReference>
<keyword evidence="3 5" id="KW-0328">Glycosyltransferase</keyword>
<proteinExistence type="inferred from homology"/>
<dbReference type="InterPro" id="IPR036322">
    <property type="entry name" value="WD40_repeat_dom_sf"/>
</dbReference>
<evidence type="ECO:0000256" key="7">
    <source>
        <dbReference type="SAM" id="SignalP"/>
    </source>
</evidence>
<feature type="region of interest" description="Disordered" evidence="6">
    <location>
        <begin position="535"/>
        <end position="554"/>
    </location>
</feature>
<dbReference type="InterPro" id="IPR015943">
    <property type="entry name" value="WD40/YVTN_repeat-like_dom_sf"/>
</dbReference>
<sequence>MARQLRIVRLRCLCACLCLVWHACLRPTLAQEPNVDSAVTPALTPAELREENALLAQYGLKVVPLSKNAHDDDGGGGGGGGGGDVHRPIKIVFAQGTRVGSADEFMVRNGGRTLHCHVSAAREPRHNRGTASDIAPRSGDGAWDVSGADVVVAHGIYTPESRTQFAGNTLTNDQLLVLMETEDVDPQPKAKLQQPNITAYWDMQRSDINLTFGMWNFWDEGSSNENAVDEYVSRVWSARPAPFETLKKEAFFAATNCAAGRLNYVKELHKYFPVASVGTCFRTATSSAGRRNAWDEMVKVVRNYAFCLAFDHGNTCPGWLSDRLTVFLQAGCLPVYWGGGQIHMMVPHSHAVIDSREFASPRELAAHLHKVVSNRTMYEEYFAWKQDAPDPNNQYVRFTRNNFESFADRLCARVARDYDMKPHSGLIRRTTPRTDDEVQAWVSNVQASDATHAHQRRPLINGKLTRGQSGRQPTVCTGNGGMEDTTTCDRDGVVASHRGSVYAVSVHPHARSKAEYWLASAGEDDVVQLTRIAIADSEDASDDDDDDDDDDEATSEKLCVVTRDDSERAVAVATRHVVELKKHTAEVVRVCHSPFEPSMHGREGPVFVTGGADGVAFLWETPNEEPIARLGPHDEEVYGVDIVDPGVIVCAAGDRLHMWDVASAEATCVHAPDPPRADAQETPDTPDRWSPGYVFDLAIAPSAAPTSPTLAACPCSDGRVRVWSVQPSARKLHPVTATDVIAPGAMPTCAAFVSDTSLAVGMRPPGGGDHLCWLDARMLGHGAVAKTPLPPGGVHHFLVDRNGSGILTACQDGSVRRIMCNNPEELDIVVPPRVHGDSAPCHAVARAEHTRHDLLLLAYGKPLSGELAKHEWGEGFSTTEIVEGEPFGRVRVAAIAPGMARV</sequence>
<feature type="compositionally biased region" description="Acidic residues" evidence="6">
    <location>
        <begin position="536"/>
        <end position="553"/>
    </location>
</feature>
<dbReference type="InterPro" id="IPR055270">
    <property type="entry name" value="Glyco_tran_10_C"/>
</dbReference>
<dbReference type="SUPFAM" id="SSF53756">
    <property type="entry name" value="UDP-Glycosyltransferase/glycogen phosphorylase"/>
    <property type="match status" value="1"/>
</dbReference>
<evidence type="ECO:0000256" key="3">
    <source>
        <dbReference type="ARBA" id="ARBA00022676"/>
    </source>
</evidence>
<feature type="domain" description="Fucosyltransferase C-terminal" evidence="8">
    <location>
        <begin position="248"/>
        <end position="389"/>
    </location>
</feature>
<dbReference type="PANTHER" id="PTHR11929:SF194">
    <property type="entry name" value="ALPHA-(1,3)-FUCOSYLTRANSFERASE 10"/>
    <property type="match status" value="1"/>
</dbReference>
<feature type="signal peptide" evidence="7">
    <location>
        <begin position="1"/>
        <end position="30"/>
    </location>
</feature>
<accession>A0A830HGS5</accession>
<dbReference type="GO" id="GO:0046920">
    <property type="term" value="F:alpha-(1-&gt;3)-fucosyltransferase activity"/>
    <property type="evidence" value="ECO:0007669"/>
    <property type="project" value="TreeGrafter"/>
</dbReference>
<evidence type="ECO:0000256" key="6">
    <source>
        <dbReference type="SAM" id="MobiDB-lite"/>
    </source>
</evidence>
<feature type="chain" id="PRO_5032744070" description="Fucosyltransferase" evidence="7">
    <location>
        <begin position="31"/>
        <end position="902"/>
    </location>
</feature>
<dbReference type="InterPro" id="IPR001503">
    <property type="entry name" value="Glyco_trans_10"/>
</dbReference>
<keyword evidence="7" id="KW-0732">Signal</keyword>
<dbReference type="UniPathway" id="UPA00378"/>
<feature type="region of interest" description="Disordered" evidence="6">
    <location>
        <begin position="463"/>
        <end position="483"/>
    </location>
</feature>
<evidence type="ECO:0000256" key="2">
    <source>
        <dbReference type="ARBA" id="ARBA00008919"/>
    </source>
</evidence>
<evidence type="ECO:0000313" key="10">
    <source>
        <dbReference type="Proteomes" id="UP000660262"/>
    </source>
</evidence>
<dbReference type="GO" id="GO:0032580">
    <property type="term" value="C:Golgi cisterna membrane"/>
    <property type="evidence" value="ECO:0007669"/>
    <property type="project" value="UniProtKB-SubCell"/>
</dbReference>
<dbReference type="OrthoDB" id="427096at2759"/>
<gene>
    <name evidence="9" type="ORF">PPROV_000359300</name>
</gene>
<dbReference type="Gene3D" id="2.130.10.10">
    <property type="entry name" value="YVTN repeat-like/Quinoprotein amine dehydrogenase"/>
    <property type="match status" value="1"/>
</dbReference>
<keyword evidence="10" id="KW-1185">Reference proteome</keyword>
<dbReference type="PANTHER" id="PTHR11929">
    <property type="entry name" value="ALPHA- 1,3 -FUCOSYLTRANSFERASE"/>
    <property type="match status" value="1"/>
</dbReference>
<dbReference type="SUPFAM" id="SSF50978">
    <property type="entry name" value="WD40 repeat-like"/>
    <property type="match status" value="1"/>
</dbReference>
<keyword evidence="5" id="KW-0812">Transmembrane</keyword>
<comment type="pathway">
    <text evidence="1">Protein modification; protein glycosylation.</text>
</comment>
<reference evidence="9" key="1">
    <citation type="submission" date="2020-10" db="EMBL/GenBank/DDBJ databases">
        <title>Unveiling of a novel bifunctional photoreceptor, Dualchrome1, isolated from a cosmopolitan green alga.</title>
        <authorList>
            <person name="Suzuki S."/>
            <person name="Kawachi M."/>
        </authorList>
    </citation>
    <scope>NUCLEOTIDE SEQUENCE</scope>
    <source>
        <strain evidence="9">NIES 2893</strain>
    </source>
</reference>
<keyword evidence="5" id="KW-0472">Membrane</keyword>
<feature type="compositionally biased region" description="Polar residues" evidence="6">
    <location>
        <begin position="466"/>
        <end position="477"/>
    </location>
</feature>
<comment type="subcellular location">
    <subcellularLocation>
        <location evidence="5">Golgi apparatus</location>
        <location evidence="5">Golgi stack membrane</location>
        <topology evidence="5">Single-pass type II membrane protein</topology>
    </subcellularLocation>
</comment>
<comment type="caution">
    <text evidence="9">The sequence shown here is derived from an EMBL/GenBank/DDBJ whole genome shotgun (WGS) entry which is preliminary data.</text>
</comment>
<evidence type="ECO:0000256" key="1">
    <source>
        <dbReference type="ARBA" id="ARBA00004922"/>
    </source>
</evidence>